<feature type="region of interest" description="Disordered" evidence="1">
    <location>
        <begin position="82"/>
        <end position="110"/>
    </location>
</feature>
<evidence type="ECO:0000313" key="3">
    <source>
        <dbReference type="Proteomes" id="UP000009172"/>
    </source>
</evidence>
<evidence type="ECO:0000256" key="1">
    <source>
        <dbReference type="SAM" id="MobiDB-lite"/>
    </source>
</evidence>
<keyword evidence="3" id="KW-1185">Reference proteome</keyword>
<sequence>MARALCETVPDPNRSRLYAFTGYLMENPPPGSLRWDPERTCTEYVVVVVGYRAGGIMGVEQNVKNCVYPYLFFANLKATLRDDPESNDDSTSPVYGVKNQPFASNYPLSS</sequence>
<reference evidence="3" key="1">
    <citation type="journal article" date="2012" name="MBio">
        <title>Comparative genome analysis of Trichophyton rubrum and related dermatophytes reveals candidate genes involved in infection.</title>
        <authorList>
            <person name="Martinez D.A."/>
            <person name="Oliver B.G."/>
            <person name="Graeser Y."/>
            <person name="Goldberg J.M."/>
            <person name="Li W."/>
            <person name="Martinez-Rossi N.M."/>
            <person name="Monod M."/>
            <person name="Shelest E."/>
            <person name="Barton R.C."/>
            <person name="Birch E."/>
            <person name="Brakhage A.A."/>
            <person name="Chen Z."/>
            <person name="Gurr S.J."/>
            <person name="Heiman D."/>
            <person name="Heitman J."/>
            <person name="Kosti I."/>
            <person name="Rossi A."/>
            <person name="Saif S."/>
            <person name="Samalova M."/>
            <person name="Saunders C.W."/>
            <person name="Shea T."/>
            <person name="Summerbell R.C."/>
            <person name="Xu J."/>
            <person name="Young S."/>
            <person name="Zeng Q."/>
            <person name="Birren B.W."/>
            <person name="Cuomo C.A."/>
            <person name="White T.C."/>
        </authorList>
    </citation>
    <scope>NUCLEOTIDE SEQUENCE [LARGE SCALE GENOMIC DNA]</scope>
    <source>
        <strain evidence="3">CBS 112818</strain>
    </source>
</reference>
<dbReference type="Proteomes" id="UP000009172">
    <property type="component" value="Unassembled WGS sequence"/>
</dbReference>
<protein>
    <submittedName>
        <fullName evidence="2">Uncharacterized protein</fullName>
    </submittedName>
</protein>
<dbReference type="AlphaFoldDB" id="F2RYQ2"/>
<organism evidence="2 3">
    <name type="scientific">Trichophyton tonsurans (strain CBS 112818)</name>
    <name type="common">Scalp ringworm fungus</name>
    <dbReference type="NCBI Taxonomy" id="647933"/>
    <lineage>
        <taxon>Eukaryota</taxon>
        <taxon>Fungi</taxon>
        <taxon>Dikarya</taxon>
        <taxon>Ascomycota</taxon>
        <taxon>Pezizomycotina</taxon>
        <taxon>Eurotiomycetes</taxon>
        <taxon>Eurotiomycetidae</taxon>
        <taxon>Onygenales</taxon>
        <taxon>Arthrodermataceae</taxon>
        <taxon>Trichophyton</taxon>
    </lineage>
</organism>
<name>F2RYQ2_TRIT1</name>
<accession>F2RYQ2</accession>
<gene>
    <name evidence="2" type="ORF">TESG_03894</name>
</gene>
<dbReference type="HOGENOM" id="CLU_2172898_0_0_1"/>
<evidence type="ECO:0000313" key="2">
    <source>
        <dbReference type="EMBL" id="EGD96451.1"/>
    </source>
</evidence>
<dbReference type="EMBL" id="GG698494">
    <property type="protein sequence ID" value="EGD96451.1"/>
    <property type="molecule type" value="Genomic_DNA"/>
</dbReference>
<proteinExistence type="predicted"/>
<feature type="compositionally biased region" description="Polar residues" evidence="1">
    <location>
        <begin position="101"/>
        <end position="110"/>
    </location>
</feature>